<proteinExistence type="predicted"/>
<accession>A0ABW6QIR2</accession>
<gene>
    <name evidence="2" type="ORF">ACFVZC_35365</name>
</gene>
<sequence length="153" mass="17002">MTSARPFAGHGPLIEDVTPGTPRMRDDVRRIIRTLRPDLAADAFDRFAAEAHGQGPVFTAAYLTDGPCVAVATHRTPATSRGRILLVEDLVTAAGRRSTRIRARLSTVPSAALTPRLCRRGTRLGRHQARPHRFYHVRRMRIADLHSRLDVPL</sequence>
<evidence type="ECO:0000313" key="3">
    <source>
        <dbReference type="Proteomes" id="UP001601627"/>
    </source>
</evidence>
<dbReference type="RefSeq" id="WP_388241260.1">
    <property type="nucleotide sequence ID" value="NZ_JBHVZQ010000062.1"/>
</dbReference>
<evidence type="ECO:0000256" key="1">
    <source>
        <dbReference type="SAM" id="MobiDB-lite"/>
    </source>
</evidence>
<dbReference type="Proteomes" id="UP001601627">
    <property type="component" value="Unassembled WGS sequence"/>
</dbReference>
<organism evidence="2 3">
    <name type="scientific">Streptomyces marokkonensis</name>
    <dbReference type="NCBI Taxonomy" id="324855"/>
    <lineage>
        <taxon>Bacteria</taxon>
        <taxon>Bacillati</taxon>
        <taxon>Actinomycetota</taxon>
        <taxon>Actinomycetes</taxon>
        <taxon>Kitasatosporales</taxon>
        <taxon>Streptomycetaceae</taxon>
        <taxon>Streptomyces</taxon>
    </lineage>
</organism>
<name>A0ABW6QIR2_9ACTN</name>
<comment type="caution">
    <text evidence="2">The sequence shown here is derived from an EMBL/GenBank/DDBJ whole genome shotgun (WGS) entry which is preliminary data.</text>
</comment>
<dbReference type="EMBL" id="JBHVZQ010000062">
    <property type="protein sequence ID" value="MFF1278606.1"/>
    <property type="molecule type" value="Genomic_DNA"/>
</dbReference>
<reference evidence="2 3" key="1">
    <citation type="submission" date="2024-09" db="EMBL/GenBank/DDBJ databases">
        <title>The Natural Products Discovery Center: Release of the First 8490 Sequenced Strains for Exploring Actinobacteria Biosynthetic Diversity.</title>
        <authorList>
            <person name="Kalkreuter E."/>
            <person name="Kautsar S.A."/>
            <person name="Yang D."/>
            <person name="Bader C.D."/>
            <person name="Teijaro C.N."/>
            <person name="Fluegel L."/>
            <person name="Davis C.M."/>
            <person name="Simpson J.R."/>
            <person name="Lauterbach L."/>
            <person name="Steele A.D."/>
            <person name="Gui C."/>
            <person name="Meng S."/>
            <person name="Li G."/>
            <person name="Viehrig K."/>
            <person name="Ye F."/>
            <person name="Su P."/>
            <person name="Kiefer A.F."/>
            <person name="Nichols A."/>
            <person name="Cepeda A.J."/>
            <person name="Yan W."/>
            <person name="Fan B."/>
            <person name="Jiang Y."/>
            <person name="Adhikari A."/>
            <person name="Zheng C.-J."/>
            <person name="Schuster L."/>
            <person name="Cowan T.M."/>
            <person name="Smanski M.J."/>
            <person name="Chevrette M.G."/>
            <person name="De Carvalho L.P.S."/>
            <person name="Shen B."/>
        </authorList>
    </citation>
    <scope>NUCLEOTIDE SEQUENCE [LARGE SCALE GENOMIC DNA]</scope>
    <source>
        <strain evidence="2 3">NPDC058328</strain>
    </source>
</reference>
<keyword evidence="3" id="KW-1185">Reference proteome</keyword>
<feature type="region of interest" description="Disordered" evidence="1">
    <location>
        <begin position="1"/>
        <end position="21"/>
    </location>
</feature>
<protein>
    <submittedName>
        <fullName evidence="2">GNAT family N-acetyltransferase</fullName>
    </submittedName>
</protein>
<evidence type="ECO:0000313" key="2">
    <source>
        <dbReference type="EMBL" id="MFF1278606.1"/>
    </source>
</evidence>